<dbReference type="InterPro" id="IPR016161">
    <property type="entry name" value="Ald_DH/histidinol_DH"/>
</dbReference>
<protein>
    <submittedName>
        <fullName evidence="7">Aldehyde dehydrogenase</fullName>
    </submittedName>
</protein>
<dbReference type="Gene3D" id="3.40.309.10">
    <property type="entry name" value="Aldehyde Dehydrogenase, Chain A, domain 2"/>
    <property type="match status" value="1"/>
</dbReference>
<reference evidence="7" key="1">
    <citation type="submission" date="2022-06" db="EMBL/GenBank/DDBJ databases">
        <title>Diverse halophilic archaea isolated from saline environments.</title>
        <authorList>
            <person name="Cui H.-L."/>
        </authorList>
    </citation>
    <scope>NUCLEOTIDE SEQUENCE</scope>
    <source>
        <strain evidence="7">WLHS1</strain>
        <plasmid evidence="7">unnamed1</plasmid>
    </source>
</reference>
<dbReference type="PROSITE" id="PS00687">
    <property type="entry name" value="ALDEHYDE_DEHYDR_GLU"/>
    <property type="match status" value="1"/>
</dbReference>
<geneLocation type="plasmid" evidence="7 8">
    <name>unnamed1</name>
</geneLocation>
<dbReference type="RefSeq" id="WP_254161066.1">
    <property type="nucleotide sequence ID" value="NZ_CP100356.1"/>
</dbReference>
<name>A0A9E7SWR3_9EURY</name>
<dbReference type="EMBL" id="CP100356">
    <property type="protein sequence ID" value="UTF55735.1"/>
    <property type="molecule type" value="Genomic_DNA"/>
</dbReference>
<feature type="domain" description="Aldehyde dehydrogenase" evidence="6">
    <location>
        <begin position="29"/>
        <end position="489"/>
    </location>
</feature>
<dbReference type="FunFam" id="3.40.605.10:FF:000007">
    <property type="entry name" value="NAD/NADP-dependent betaine aldehyde dehydrogenase"/>
    <property type="match status" value="1"/>
</dbReference>
<dbReference type="InterPro" id="IPR015590">
    <property type="entry name" value="Aldehyde_DH_dom"/>
</dbReference>
<sequence>MSEETTEQSGAPLTKYDLFVDGAFQGSTGSERITVTSPYDDDAWATVPDGAEADIDAAVGAARDAFEREWRDTPPSDRARILHEIADVLEAYDAELGELETRQNGKLLREMKPQMTAAAEWYRYYASQCRTLEGRTIPVENKDGEVLNYTQREPLGVVGAITPWNSPLLLLTWKLAPALAAGNVFVHKPSEQTPVSALRFAELLAEETSLPDGAYNVVTGRGESAGTALTNHDDVDKLSFTGSTAVGRQIASTAGENLTPVSLELGGKNPNVIFPDADLEDALNGIVKGIFAATGQTCVAGSRALVHEDVYDEVVSGLVDRAASVELGDPLEESTQMGPLAFRDQFERVKGYVDLAVEEGATVAYGGEQPAHQPGASFIEPTVLTDVENDMRVVQEEIFGPVLAVIPFSSEEEAVAIANDTDYGLAAGVWTNSVARAHRVAGDLEAGTVWVNEYRMVSYASPFGGYKDSGIGREMGEEGLEEYMQTKSIWIDLSEEVSDPFKLG</sequence>
<evidence type="ECO:0000313" key="8">
    <source>
        <dbReference type="Proteomes" id="UP001056855"/>
    </source>
</evidence>
<dbReference type="InterPro" id="IPR029510">
    <property type="entry name" value="Ald_DH_CS_GLU"/>
</dbReference>
<dbReference type="PROSITE" id="PS00070">
    <property type="entry name" value="ALDEHYDE_DEHYDR_CYS"/>
    <property type="match status" value="1"/>
</dbReference>
<comment type="subunit">
    <text evidence="2">Homotetramer.</text>
</comment>
<evidence type="ECO:0000256" key="3">
    <source>
        <dbReference type="ARBA" id="ARBA00023002"/>
    </source>
</evidence>
<dbReference type="Proteomes" id="UP001056855">
    <property type="component" value="Plasmid unnamed1"/>
</dbReference>
<dbReference type="FunFam" id="3.40.309.10:FF:000012">
    <property type="entry name" value="Betaine aldehyde dehydrogenase"/>
    <property type="match status" value="1"/>
</dbReference>
<gene>
    <name evidence="7" type="ORF">NGM29_18770</name>
</gene>
<dbReference type="FunFam" id="3.40.605.10:FF:000026">
    <property type="entry name" value="Aldehyde dehydrogenase, putative"/>
    <property type="match status" value="1"/>
</dbReference>
<accession>A0A9E7SWR3</accession>
<evidence type="ECO:0000256" key="1">
    <source>
        <dbReference type="ARBA" id="ARBA00009986"/>
    </source>
</evidence>
<comment type="similarity">
    <text evidence="1 5">Belongs to the aldehyde dehydrogenase family.</text>
</comment>
<proteinExistence type="inferred from homology"/>
<organism evidence="7 8">
    <name type="scientific">Natronosalvus rutilus</name>
    <dbReference type="NCBI Taxonomy" id="2953753"/>
    <lineage>
        <taxon>Archaea</taxon>
        <taxon>Methanobacteriati</taxon>
        <taxon>Methanobacteriota</taxon>
        <taxon>Stenosarchaea group</taxon>
        <taxon>Halobacteria</taxon>
        <taxon>Halobacteriales</taxon>
        <taxon>Natrialbaceae</taxon>
        <taxon>Natronosalvus</taxon>
    </lineage>
</organism>
<evidence type="ECO:0000259" key="6">
    <source>
        <dbReference type="Pfam" id="PF00171"/>
    </source>
</evidence>
<evidence type="ECO:0000256" key="4">
    <source>
        <dbReference type="PROSITE-ProRule" id="PRU10007"/>
    </source>
</evidence>
<evidence type="ECO:0000256" key="2">
    <source>
        <dbReference type="ARBA" id="ARBA00011881"/>
    </source>
</evidence>
<dbReference type="KEGG" id="sawl:NGM29_18770"/>
<dbReference type="InterPro" id="IPR016160">
    <property type="entry name" value="Ald_DH_CS_CYS"/>
</dbReference>
<dbReference type="InterPro" id="IPR016163">
    <property type="entry name" value="Ald_DH_C"/>
</dbReference>
<keyword evidence="3 5" id="KW-0560">Oxidoreductase</keyword>
<evidence type="ECO:0000256" key="5">
    <source>
        <dbReference type="RuleBase" id="RU003345"/>
    </source>
</evidence>
<dbReference type="AlphaFoldDB" id="A0A9E7SWR3"/>
<dbReference type="PANTHER" id="PTHR11699">
    <property type="entry name" value="ALDEHYDE DEHYDROGENASE-RELATED"/>
    <property type="match status" value="1"/>
</dbReference>
<dbReference type="CDD" id="cd07114">
    <property type="entry name" value="ALDH_DhaS"/>
    <property type="match status" value="1"/>
</dbReference>
<dbReference type="SUPFAM" id="SSF53720">
    <property type="entry name" value="ALDH-like"/>
    <property type="match status" value="1"/>
</dbReference>
<dbReference type="Pfam" id="PF00171">
    <property type="entry name" value="Aldedh"/>
    <property type="match status" value="1"/>
</dbReference>
<keyword evidence="7" id="KW-0614">Plasmid</keyword>
<dbReference type="GO" id="GO:0016620">
    <property type="term" value="F:oxidoreductase activity, acting on the aldehyde or oxo group of donors, NAD or NADP as acceptor"/>
    <property type="evidence" value="ECO:0007669"/>
    <property type="project" value="InterPro"/>
</dbReference>
<feature type="active site" evidence="4">
    <location>
        <position position="264"/>
    </location>
</feature>
<evidence type="ECO:0000313" key="7">
    <source>
        <dbReference type="EMBL" id="UTF55735.1"/>
    </source>
</evidence>
<dbReference type="GeneID" id="73292134"/>
<dbReference type="Gene3D" id="3.40.605.10">
    <property type="entry name" value="Aldehyde Dehydrogenase, Chain A, domain 1"/>
    <property type="match status" value="1"/>
</dbReference>
<keyword evidence="8" id="KW-1185">Reference proteome</keyword>
<dbReference type="InterPro" id="IPR016162">
    <property type="entry name" value="Ald_DH_N"/>
</dbReference>